<evidence type="ECO:0000313" key="2">
    <source>
        <dbReference type="Proteomes" id="UP000215355"/>
    </source>
</evidence>
<name>A0AAJ5C0E6_9SPHI</name>
<reference evidence="1 2" key="1">
    <citation type="submission" date="2017-06" db="EMBL/GenBank/DDBJ databases">
        <authorList>
            <consortium name="Pathogen Informatics"/>
        </authorList>
    </citation>
    <scope>NUCLEOTIDE SEQUENCE [LARGE SCALE GENOMIC DNA]</scope>
    <source>
        <strain evidence="1 2">NCTC12149</strain>
    </source>
</reference>
<dbReference type="Pfam" id="PF18845">
    <property type="entry name" value="baeRF_family3"/>
    <property type="match status" value="1"/>
</dbReference>
<evidence type="ECO:0000313" key="1">
    <source>
        <dbReference type="EMBL" id="SNV50054.1"/>
    </source>
</evidence>
<evidence type="ECO:0008006" key="3">
    <source>
        <dbReference type="Google" id="ProtNLM"/>
    </source>
</evidence>
<dbReference type="KEGG" id="smiz:4412673_01941"/>
<dbReference type="RefSeq" id="WP_093096140.1">
    <property type="nucleotide sequence ID" value="NZ_FNGK01000001.1"/>
</dbReference>
<organism evidence="1 2">
    <name type="scientific">Sphingobacterium mizutaii</name>
    <dbReference type="NCBI Taxonomy" id="1010"/>
    <lineage>
        <taxon>Bacteria</taxon>
        <taxon>Pseudomonadati</taxon>
        <taxon>Bacteroidota</taxon>
        <taxon>Sphingobacteriia</taxon>
        <taxon>Sphingobacteriales</taxon>
        <taxon>Sphingobacteriaceae</taxon>
        <taxon>Sphingobacterium</taxon>
    </lineage>
</organism>
<dbReference type="Proteomes" id="UP000215355">
    <property type="component" value="Chromosome 1"/>
</dbReference>
<proteinExistence type="predicted"/>
<protein>
    <recommendedName>
        <fullName evidence="3">ERF1 domain-containing protein 3</fullName>
    </recommendedName>
</protein>
<accession>A0AAJ5C0E6</accession>
<dbReference type="AlphaFoldDB" id="A0AAJ5C0E6"/>
<sequence length="355" mass="39968">MALKDIIQSLTEKNESPSITLSFNTYRTFPDSEKNPIILKNLIKEAENRLLEEYGKRDIPEILEKLEELPDKLATTKLMDSLHVFISKDVDELVVSPWPVDNEAVFIDDTFAVKPLIKALNRTKEYMILSIAQGGAHLFEALNDGIEKEIVNDDFPFDANPLEVTGSDNNKVENRLKEYFNQIDKAVVEVHNGNDLDVVVISTEPNYAMLMEVADIPKMYIAHDNKNYDVSEPDKMAKQAFESIKDLQKEERGLAIGELKQAVSSGQVLTDLQDIYQAAIDGRGDLLMVQQDYEQPVKMTSDRSFDLVDDAKETGVVDDIVSSIAWNVLSKGGKAYFTGQEELSDLGQIVLKVRY</sequence>
<gene>
    <name evidence="1" type="ORF">SAMEA4412673_01941</name>
</gene>
<dbReference type="EMBL" id="LT906468">
    <property type="protein sequence ID" value="SNV50054.1"/>
    <property type="molecule type" value="Genomic_DNA"/>
</dbReference>
<dbReference type="InterPro" id="IPR041289">
    <property type="entry name" value="Bact_RF_family3"/>
</dbReference>